<name>A0A1Q5PAM7_9BACT</name>
<comment type="caution">
    <text evidence="2">The sequence shown here is derived from an EMBL/GenBank/DDBJ whole genome shotgun (WGS) entry which is preliminary data.</text>
</comment>
<dbReference type="GO" id="GO:0030956">
    <property type="term" value="C:glutamyl-tRNA(Gln) amidotransferase complex"/>
    <property type="evidence" value="ECO:0007669"/>
    <property type="project" value="TreeGrafter"/>
</dbReference>
<keyword evidence="1" id="KW-0067">ATP-binding</keyword>
<dbReference type="GO" id="GO:0050566">
    <property type="term" value="F:asparaginyl-tRNA synthase (glutamine-hydrolyzing) activity"/>
    <property type="evidence" value="ECO:0007669"/>
    <property type="project" value="RHEA"/>
</dbReference>
<gene>
    <name evidence="1" type="primary">gatC</name>
    <name evidence="2" type="ORF">A3841_01630</name>
</gene>
<dbReference type="AlphaFoldDB" id="A0A1Q5PAM7"/>
<dbReference type="GO" id="GO:0050567">
    <property type="term" value="F:glutaminyl-tRNA synthase (glutamine-hydrolyzing) activity"/>
    <property type="evidence" value="ECO:0007669"/>
    <property type="project" value="UniProtKB-UniRule"/>
</dbReference>
<keyword evidence="3" id="KW-1185">Reference proteome</keyword>
<evidence type="ECO:0000313" key="2">
    <source>
        <dbReference type="EMBL" id="OKL39299.1"/>
    </source>
</evidence>
<dbReference type="Pfam" id="PF02686">
    <property type="entry name" value="GatC"/>
    <property type="match status" value="1"/>
</dbReference>
<dbReference type="PANTHER" id="PTHR15004:SF0">
    <property type="entry name" value="GLUTAMYL-TRNA(GLN) AMIDOTRANSFERASE SUBUNIT C, MITOCHONDRIAL"/>
    <property type="match status" value="1"/>
</dbReference>
<dbReference type="InterPro" id="IPR036113">
    <property type="entry name" value="Asp/Glu-ADT_sf_sub_c"/>
</dbReference>
<dbReference type="GO" id="GO:0005524">
    <property type="term" value="F:ATP binding"/>
    <property type="evidence" value="ECO:0007669"/>
    <property type="project" value="UniProtKB-KW"/>
</dbReference>
<dbReference type="OrthoDB" id="9813938at2"/>
<proteinExistence type="inferred from homology"/>
<accession>A0A1Q5PAM7</accession>
<evidence type="ECO:0000256" key="1">
    <source>
        <dbReference type="HAMAP-Rule" id="MF_00122"/>
    </source>
</evidence>
<dbReference type="GO" id="GO:0006450">
    <property type="term" value="P:regulation of translational fidelity"/>
    <property type="evidence" value="ECO:0007669"/>
    <property type="project" value="InterPro"/>
</dbReference>
<reference evidence="2 3" key="1">
    <citation type="submission" date="2016-03" db="EMBL/GenBank/DDBJ databases">
        <title>Genome sequence of Pontibacter sp. nov., of the family cytophagaceae, isolated from marine sediment of the Yellow Sea, China.</title>
        <authorList>
            <person name="Zhang G."/>
            <person name="Zhang R."/>
        </authorList>
    </citation>
    <scope>NUCLEOTIDE SEQUENCE [LARGE SCALE GENOMIC DNA]</scope>
    <source>
        <strain evidence="2 3">S10-8</strain>
    </source>
</reference>
<keyword evidence="2" id="KW-0808">Transferase</keyword>
<dbReference type="InterPro" id="IPR003837">
    <property type="entry name" value="GatC"/>
</dbReference>
<keyword evidence="1" id="KW-0436">Ligase</keyword>
<dbReference type="Gene3D" id="1.10.20.60">
    <property type="entry name" value="Glu-tRNAGln amidotransferase C subunit, N-terminal domain"/>
    <property type="match status" value="1"/>
</dbReference>
<comment type="similarity">
    <text evidence="1">Belongs to the GatC family.</text>
</comment>
<dbReference type="EMBL" id="LVWA01000009">
    <property type="protein sequence ID" value="OKL39299.1"/>
    <property type="molecule type" value="Genomic_DNA"/>
</dbReference>
<protein>
    <recommendedName>
        <fullName evidence="1">Aspartyl/glutamyl-tRNA(Asn/Gln) amidotransferase subunit C</fullName>
        <shortName evidence="1">Asp/Glu-ADT subunit C</shortName>
        <ecNumber evidence="1">6.3.5.-</ecNumber>
    </recommendedName>
</protein>
<dbReference type="Proteomes" id="UP000186551">
    <property type="component" value="Unassembled WGS sequence"/>
</dbReference>
<keyword evidence="1" id="KW-0648">Protein biosynthesis</keyword>
<comment type="catalytic activity">
    <reaction evidence="1">
        <text>L-glutamyl-tRNA(Gln) + L-glutamine + ATP + H2O = L-glutaminyl-tRNA(Gln) + L-glutamate + ADP + phosphate + H(+)</text>
        <dbReference type="Rhea" id="RHEA:17521"/>
        <dbReference type="Rhea" id="RHEA-COMP:9681"/>
        <dbReference type="Rhea" id="RHEA-COMP:9684"/>
        <dbReference type="ChEBI" id="CHEBI:15377"/>
        <dbReference type="ChEBI" id="CHEBI:15378"/>
        <dbReference type="ChEBI" id="CHEBI:29985"/>
        <dbReference type="ChEBI" id="CHEBI:30616"/>
        <dbReference type="ChEBI" id="CHEBI:43474"/>
        <dbReference type="ChEBI" id="CHEBI:58359"/>
        <dbReference type="ChEBI" id="CHEBI:78520"/>
        <dbReference type="ChEBI" id="CHEBI:78521"/>
        <dbReference type="ChEBI" id="CHEBI:456216"/>
    </reaction>
</comment>
<comment type="catalytic activity">
    <reaction evidence="1">
        <text>L-aspartyl-tRNA(Asn) + L-glutamine + ATP + H2O = L-asparaginyl-tRNA(Asn) + L-glutamate + ADP + phosphate + 2 H(+)</text>
        <dbReference type="Rhea" id="RHEA:14513"/>
        <dbReference type="Rhea" id="RHEA-COMP:9674"/>
        <dbReference type="Rhea" id="RHEA-COMP:9677"/>
        <dbReference type="ChEBI" id="CHEBI:15377"/>
        <dbReference type="ChEBI" id="CHEBI:15378"/>
        <dbReference type="ChEBI" id="CHEBI:29985"/>
        <dbReference type="ChEBI" id="CHEBI:30616"/>
        <dbReference type="ChEBI" id="CHEBI:43474"/>
        <dbReference type="ChEBI" id="CHEBI:58359"/>
        <dbReference type="ChEBI" id="CHEBI:78515"/>
        <dbReference type="ChEBI" id="CHEBI:78516"/>
        <dbReference type="ChEBI" id="CHEBI:456216"/>
    </reaction>
</comment>
<dbReference type="GO" id="GO:0016740">
    <property type="term" value="F:transferase activity"/>
    <property type="evidence" value="ECO:0007669"/>
    <property type="project" value="UniProtKB-KW"/>
</dbReference>
<dbReference type="EC" id="6.3.5.-" evidence="1"/>
<comment type="function">
    <text evidence="1">Allows the formation of correctly charged Asn-tRNA(Asn) or Gln-tRNA(Gln) through the transamidation of misacylated Asp-tRNA(Asn) or Glu-tRNA(Gln) in organisms which lack either or both of asparaginyl-tRNA or glutaminyl-tRNA synthetases. The reaction takes place in the presence of glutamine and ATP through an activated phospho-Asp-tRNA(Asn) or phospho-Glu-tRNA(Gln).</text>
</comment>
<sequence>MSTDIQTIRKIAHLARLEFNEEKEQEVLQDLNKILNWVDQLRQLDTEHVAPLIHMSEEVNVLREDEPRNTITHEQALRNAPKKDSDYFRVPKVLE</sequence>
<dbReference type="GO" id="GO:0006412">
    <property type="term" value="P:translation"/>
    <property type="evidence" value="ECO:0007669"/>
    <property type="project" value="UniProtKB-UniRule"/>
</dbReference>
<dbReference type="STRING" id="1797110.A3841_01630"/>
<dbReference type="SUPFAM" id="SSF141000">
    <property type="entry name" value="Glu-tRNAGln amidotransferase C subunit"/>
    <property type="match status" value="1"/>
</dbReference>
<comment type="subunit">
    <text evidence="1">Heterotrimer of A, B and C subunits.</text>
</comment>
<dbReference type="NCBIfam" id="TIGR00135">
    <property type="entry name" value="gatC"/>
    <property type="match status" value="1"/>
</dbReference>
<keyword evidence="1" id="KW-0547">Nucleotide-binding</keyword>
<evidence type="ECO:0000313" key="3">
    <source>
        <dbReference type="Proteomes" id="UP000186551"/>
    </source>
</evidence>
<dbReference type="GO" id="GO:0070681">
    <property type="term" value="P:glutaminyl-tRNAGln biosynthesis via transamidation"/>
    <property type="evidence" value="ECO:0007669"/>
    <property type="project" value="TreeGrafter"/>
</dbReference>
<dbReference type="RefSeq" id="WP_073853037.1">
    <property type="nucleotide sequence ID" value="NZ_LVWA01000009.1"/>
</dbReference>
<dbReference type="HAMAP" id="MF_00122">
    <property type="entry name" value="GatC"/>
    <property type="match status" value="1"/>
</dbReference>
<organism evidence="2 3">
    <name type="scientific">Pontibacter flavimaris</name>
    <dbReference type="NCBI Taxonomy" id="1797110"/>
    <lineage>
        <taxon>Bacteria</taxon>
        <taxon>Pseudomonadati</taxon>
        <taxon>Bacteroidota</taxon>
        <taxon>Cytophagia</taxon>
        <taxon>Cytophagales</taxon>
        <taxon>Hymenobacteraceae</taxon>
        <taxon>Pontibacter</taxon>
    </lineage>
</organism>
<dbReference type="PANTHER" id="PTHR15004">
    <property type="entry name" value="GLUTAMYL-TRNA(GLN) AMIDOTRANSFERASE SUBUNIT C, MITOCHONDRIAL"/>
    <property type="match status" value="1"/>
</dbReference>